<feature type="compositionally biased region" description="Low complexity" evidence="1">
    <location>
        <begin position="97"/>
        <end position="115"/>
    </location>
</feature>
<evidence type="ECO:0000313" key="4">
    <source>
        <dbReference type="Proteomes" id="UP000552954"/>
    </source>
</evidence>
<organism evidence="3 4">
    <name type="scientific">Ramlibacter montanisoli</name>
    <dbReference type="NCBI Taxonomy" id="2732512"/>
    <lineage>
        <taxon>Bacteria</taxon>
        <taxon>Pseudomonadati</taxon>
        <taxon>Pseudomonadota</taxon>
        <taxon>Betaproteobacteria</taxon>
        <taxon>Burkholderiales</taxon>
        <taxon>Comamonadaceae</taxon>
        <taxon>Ramlibacter</taxon>
    </lineage>
</organism>
<accession>A0A849K0G4</accession>
<dbReference type="AlphaFoldDB" id="A0A849K0G4"/>
<dbReference type="Pfam" id="PF12833">
    <property type="entry name" value="HTH_18"/>
    <property type="match status" value="1"/>
</dbReference>
<dbReference type="GO" id="GO:0003700">
    <property type="term" value="F:DNA-binding transcription factor activity"/>
    <property type="evidence" value="ECO:0007669"/>
    <property type="project" value="InterPro"/>
</dbReference>
<dbReference type="InterPro" id="IPR018060">
    <property type="entry name" value="HTH_AraC"/>
</dbReference>
<evidence type="ECO:0000313" key="3">
    <source>
        <dbReference type="EMBL" id="NNU42012.1"/>
    </source>
</evidence>
<evidence type="ECO:0000259" key="2">
    <source>
        <dbReference type="PROSITE" id="PS01124"/>
    </source>
</evidence>
<evidence type="ECO:0000256" key="1">
    <source>
        <dbReference type="SAM" id="MobiDB-lite"/>
    </source>
</evidence>
<dbReference type="RefSeq" id="WP_171556420.1">
    <property type="nucleotide sequence ID" value="NZ_JABFCS010000001.1"/>
</dbReference>
<sequence length="115" mass="12451">MIAQAVGCSIRSLEAAFREWRQTTPTQYYRRVRLDSARAELLLGSSSSTVSTVALHHGFPPSRASQRITGQCSARTRARPCSVRAAKVADRPRRGAARCQGRAPAAACGPDPSRK</sequence>
<reference evidence="3 4" key="1">
    <citation type="submission" date="2020-05" db="EMBL/GenBank/DDBJ databases">
        <authorList>
            <person name="Khan S.A."/>
            <person name="Jeon C.O."/>
            <person name="Chun B.H."/>
        </authorList>
    </citation>
    <scope>NUCLEOTIDE SEQUENCE [LARGE SCALE GENOMIC DNA]</scope>
    <source>
        <strain evidence="3 4">B156</strain>
    </source>
</reference>
<proteinExistence type="predicted"/>
<protein>
    <submittedName>
        <fullName evidence="3">Helix-turn-helix domain-containing protein</fullName>
    </submittedName>
</protein>
<reference evidence="3 4" key="2">
    <citation type="submission" date="2020-06" db="EMBL/GenBank/DDBJ databases">
        <title>Ramlibacter rhizophilus sp. nov., isolated from rhizosphere soil of national flower Mugunghwa from South Korea.</title>
        <authorList>
            <person name="Zheng-Fei Y."/>
            <person name="Huan T."/>
        </authorList>
    </citation>
    <scope>NUCLEOTIDE SEQUENCE [LARGE SCALE GENOMIC DNA]</scope>
    <source>
        <strain evidence="3 4">B156</strain>
    </source>
</reference>
<feature type="region of interest" description="Disordered" evidence="1">
    <location>
        <begin position="83"/>
        <end position="115"/>
    </location>
</feature>
<name>A0A849K0G4_9BURK</name>
<dbReference type="Proteomes" id="UP000552954">
    <property type="component" value="Unassembled WGS sequence"/>
</dbReference>
<feature type="domain" description="HTH araC/xylS-type" evidence="2">
    <location>
        <begin position="1"/>
        <end position="59"/>
    </location>
</feature>
<comment type="caution">
    <text evidence="3">The sequence shown here is derived from an EMBL/GenBank/DDBJ whole genome shotgun (WGS) entry which is preliminary data.</text>
</comment>
<dbReference type="EMBL" id="JABFCS010000001">
    <property type="protein sequence ID" value="NNU42012.1"/>
    <property type="molecule type" value="Genomic_DNA"/>
</dbReference>
<dbReference type="SMART" id="SM00342">
    <property type="entry name" value="HTH_ARAC"/>
    <property type="match status" value="1"/>
</dbReference>
<dbReference type="Gene3D" id="1.10.10.60">
    <property type="entry name" value="Homeodomain-like"/>
    <property type="match status" value="1"/>
</dbReference>
<dbReference type="PROSITE" id="PS01124">
    <property type="entry name" value="HTH_ARAC_FAMILY_2"/>
    <property type="match status" value="1"/>
</dbReference>
<keyword evidence="4" id="KW-1185">Reference proteome</keyword>
<gene>
    <name evidence="3" type="ORF">HK415_00815</name>
</gene>
<dbReference type="GO" id="GO:0043565">
    <property type="term" value="F:sequence-specific DNA binding"/>
    <property type="evidence" value="ECO:0007669"/>
    <property type="project" value="InterPro"/>
</dbReference>